<gene>
    <name evidence="2" type="ORF">FC26_GL001429</name>
</gene>
<keyword evidence="3" id="KW-1185">Reference proteome</keyword>
<dbReference type="EMBL" id="AYYY01000002">
    <property type="protein sequence ID" value="KRM62724.1"/>
    <property type="molecule type" value="Genomic_DNA"/>
</dbReference>
<dbReference type="PATRIC" id="fig|1423813.3.peg.1455"/>
<sequence>MINEALITAALNPIFAGYPQTDDLIDLYDEVKTDVREHAQDLLDNHDAASAQEAVNIAVKELGDLAEPLRLITATPESEIIATPNSQATVDQTFSPQAIHQIFLDADYGNVRITPSSDQHIHIRQFQRPKTDSGQLQIALVQDSIRLTVPAPSWLQYMIPFRHPTSLVEINLPSDFTGTLDVALKSGSLVARDLDNHTDVKLNLRSGSANLSRSSFATLNVRLTSGSIKTDQVSADQFTVDNHSGSIKMSNTTAQFDILAHSGSVKGTTLTGAGRFMAHSGSIKLHWTQMTGDINLEAHSGSIKSELPLDEPFKFNLQAKSGTIKVNRQAIFDVQIIGAAIGKTDPSAQYEVKGRAHSGTIKID</sequence>
<organism evidence="2 3">
    <name type="scientific">Paucilactobacillus vaccinostercus DSM 20634</name>
    <dbReference type="NCBI Taxonomy" id="1423813"/>
    <lineage>
        <taxon>Bacteria</taxon>
        <taxon>Bacillati</taxon>
        <taxon>Bacillota</taxon>
        <taxon>Bacilli</taxon>
        <taxon>Lactobacillales</taxon>
        <taxon>Lactobacillaceae</taxon>
        <taxon>Paucilactobacillus</taxon>
    </lineage>
</organism>
<evidence type="ECO:0000313" key="2">
    <source>
        <dbReference type="EMBL" id="KRM62724.1"/>
    </source>
</evidence>
<reference evidence="2 3" key="1">
    <citation type="journal article" date="2015" name="Genome Announc.">
        <title>Expanding the biotechnology potential of lactobacilli through comparative genomics of 213 strains and associated genera.</title>
        <authorList>
            <person name="Sun Z."/>
            <person name="Harris H.M."/>
            <person name="McCann A."/>
            <person name="Guo C."/>
            <person name="Argimon S."/>
            <person name="Zhang W."/>
            <person name="Yang X."/>
            <person name="Jeffery I.B."/>
            <person name="Cooney J.C."/>
            <person name="Kagawa T.F."/>
            <person name="Liu W."/>
            <person name="Song Y."/>
            <person name="Salvetti E."/>
            <person name="Wrobel A."/>
            <person name="Rasinkangas P."/>
            <person name="Parkhill J."/>
            <person name="Rea M.C."/>
            <person name="O'Sullivan O."/>
            <person name="Ritari J."/>
            <person name="Douillard F.P."/>
            <person name="Paul Ross R."/>
            <person name="Yang R."/>
            <person name="Briner A.E."/>
            <person name="Felis G.E."/>
            <person name="de Vos W.M."/>
            <person name="Barrangou R."/>
            <person name="Klaenhammer T.R."/>
            <person name="Caufield P.W."/>
            <person name="Cui Y."/>
            <person name="Zhang H."/>
            <person name="O'Toole P.W."/>
        </authorList>
    </citation>
    <scope>NUCLEOTIDE SEQUENCE [LARGE SCALE GENOMIC DNA]</scope>
    <source>
        <strain evidence="2 3">DSM 20634</strain>
    </source>
</reference>
<dbReference type="Proteomes" id="UP000051733">
    <property type="component" value="Unassembled WGS sequence"/>
</dbReference>
<dbReference type="InterPro" id="IPR025164">
    <property type="entry name" value="Toastrack_DUF4097"/>
</dbReference>
<dbReference type="STRING" id="1423813.FC26_GL001429"/>
<comment type="caution">
    <text evidence="2">The sequence shown here is derived from an EMBL/GenBank/DDBJ whole genome shotgun (WGS) entry which is preliminary data.</text>
</comment>
<accession>A0A0R2AAQ4</accession>
<protein>
    <recommendedName>
        <fullName evidence="1">DUF4097 domain-containing protein</fullName>
    </recommendedName>
</protein>
<dbReference type="Pfam" id="PF13349">
    <property type="entry name" value="DUF4097"/>
    <property type="match status" value="1"/>
</dbReference>
<dbReference type="AlphaFoldDB" id="A0A0R2AAQ4"/>
<evidence type="ECO:0000259" key="1">
    <source>
        <dbReference type="Pfam" id="PF13349"/>
    </source>
</evidence>
<dbReference type="RefSeq" id="WP_057777102.1">
    <property type="nucleotide sequence ID" value="NZ_AYYY01000002.1"/>
</dbReference>
<dbReference type="OrthoDB" id="2240353at2"/>
<evidence type="ECO:0000313" key="3">
    <source>
        <dbReference type="Proteomes" id="UP000051733"/>
    </source>
</evidence>
<dbReference type="PANTHER" id="PTHR34094">
    <property type="match status" value="1"/>
</dbReference>
<name>A0A0R2AAQ4_9LACO</name>
<dbReference type="PANTHER" id="PTHR34094:SF1">
    <property type="entry name" value="PROTEIN FAM185A"/>
    <property type="match status" value="1"/>
</dbReference>
<feature type="domain" description="DUF4097" evidence="1">
    <location>
        <begin position="99"/>
        <end position="363"/>
    </location>
</feature>
<proteinExistence type="predicted"/>